<dbReference type="EMBL" id="JBHLUN010000005">
    <property type="protein sequence ID" value="MFC0407944.1"/>
    <property type="molecule type" value="Genomic_DNA"/>
</dbReference>
<reference evidence="1 2" key="1">
    <citation type="submission" date="2024-09" db="EMBL/GenBank/DDBJ databases">
        <authorList>
            <person name="Sun Q."/>
            <person name="Mori K."/>
        </authorList>
    </citation>
    <scope>NUCLEOTIDE SEQUENCE [LARGE SCALE GENOMIC DNA]</scope>
    <source>
        <strain evidence="1 2">TBRC 5777</strain>
    </source>
</reference>
<evidence type="ECO:0008006" key="3">
    <source>
        <dbReference type="Google" id="ProtNLM"/>
    </source>
</evidence>
<keyword evidence="2" id="KW-1185">Reference proteome</keyword>
<gene>
    <name evidence="1" type="ORF">ACFFGY_06755</name>
</gene>
<sequence length="119" mass="13029">MSLTITPETHTVLSVSHKGLCMSHAEIATGWVREGFARERANTGSVKAAASAIARQFGISPRRALSYWWGNVSHVTADEFQQLEHAYARRLQQDRARAAQEVAALDALLARIEGAQNGQ</sequence>
<evidence type="ECO:0000313" key="2">
    <source>
        <dbReference type="Proteomes" id="UP001589865"/>
    </source>
</evidence>
<evidence type="ECO:0000313" key="1">
    <source>
        <dbReference type="EMBL" id="MFC0407944.1"/>
    </source>
</evidence>
<name>A0ABV6JQG1_9PROT</name>
<accession>A0ABV6JQG1</accession>
<protein>
    <recommendedName>
        <fullName evidence="3">KfrA N-terminal DNA-binding domain-containing protein</fullName>
    </recommendedName>
</protein>
<proteinExistence type="predicted"/>
<organism evidence="1 2">
    <name type="scientific">Roseomonas elaeocarpi</name>
    <dbReference type="NCBI Taxonomy" id="907779"/>
    <lineage>
        <taxon>Bacteria</taxon>
        <taxon>Pseudomonadati</taxon>
        <taxon>Pseudomonadota</taxon>
        <taxon>Alphaproteobacteria</taxon>
        <taxon>Acetobacterales</taxon>
        <taxon>Roseomonadaceae</taxon>
        <taxon>Roseomonas</taxon>
    </lineage>
</organism>
<dbReference type="Proteomes" id="UP001589865">
    <property type="component" value="Unassembled WGS sequence"/>
</dbReference>
<dbReference type="RefSeq" id="WP_377043678.1">
    <property type="nucleotide sequence ID" value="NZ_JBHLUN010000005.1"/>
</dbReference>
<comment type="caution">
    <text evidence="1">The sequence shown here is derived from an EMBL/GenBank/DDBJ whole genome shotgun (WGS) entry which is preliminary data.</text>
</comment>